<evidence type="ECO:0000313" key="4">
    <source>
        <dbReference type="Proteomes" id="UP001220324"/>
    </source>
</evidence>
<dbReference type="GO" id="GO:0019187">
    <property type="term" value="F:beta-1,4-mannosyltransferase activity"/>
    <property type="evidence" value="ECO:0007669"/>
    <property type="project" value="InterPro"/>
</dbReference>
<dbReference type="EMBL" id="JAQIZZ010000006">
    <property type="protein sequence ID" value="KAJ5537749.1"/>
    <property type="molecule type" value="Genomic_DNA"/>
</dbReference>
<comment type="caution">
    <text evidence="3">The sequence shown here is derived from an EMBL/GenBank/DDBJ whole genome shotgun (WGS) entry which is preliminary data.</text>
</comment>
<evidence type="ECO:0000313" key="3">
    <source>
        <dbReference type="EMBL" id="KAJ5537749.1"/>
    </source>
</evidence>
<dbReference type="PANTHER" id="PTHR16779:SF1">
    <property type="entry name" value="BETA-1,4-MANNOSYLTRANSFERASE EGH"/>
    <property type="match status" value="1"/>
</dbReference>
<dbReference type="GO" id="GO:0005737">
    <property type="term" value="C:cytoplasm"/>
    <property type="evidence" value="ECO:0007669"/>
    <property type="project" value="TreeGrafter"/>
</dbReference>
<evidence type="ECO:0000259" key="2">
    <source>
        <dbReference type="Pfam" id="PF13632"/>
    </source>
</evidence>
<dbReference type="InterPro" id="IPR029044">
    <property type="entry name" value="Nucleotide-diphossugar_trans"/>
</dbReference>
<keyword evidence="1" id="KW-0732">Signal</keyword>
<dbReference type="InterPro" id="IPR027389">
    <property type="entry name" value="B_mannosylTrfase_Bre-3/Egh"/>
</dbReference>
<feature type="chain" id="PRO_5041951038" description="Glycosyltransferase 2-like domain-containing protein" evidence="1">
    <location>
        <begin position="27"/>
        <end position="314"/>
    </location>
</feature>
<protein>
    <recommendedName>
        <fullName evidence="2">Glycosyltransferase 2-like domain-containing protein</fullName>
    </recommendedName>
</protein>
<name>A0AAD6GDZ9_9EURO</name>
<dbReference type="InterPro" id="IPR001173">
    <property type="entry name" value="Glyco_trans_2-like"/>
</dbReference>
<reference evidence="3 4" key="1">
    <citation type="journal article" date="2023" name="IMA Fungus">
        <title>Comparative genomic study of the Penicillium genus elucidates a diverse pangenome and 15 lateral gene transfer events.</title>
        <authorList>
            <person name="Petersen C."/>
            <person name="Sorensen T."/>
            <person name="Nielsen M.R."/>
            <person name="Sondergaard T.E."/>
            <person name="Sorensen J.L."/>
            <person name="Fitzpatrick D.A."/>
            <person name="Frisvad J.C."/>
            <person name="Nielsen K.L."/>
        </authorList>
    </citation>
    <scope>NUCLEOTIDE SEQUENCE [LARGE SCALE GENOMIC DNA]</scope>
    <source>
        <strain evidence="3 4">IBT 35679</strain>
    </source>
</reference>
<feature type="domain" description="Glycosyltransferase 2-like" evidence="2">
    <location>
        <begin position="144"/>
        <end position="311"/>
    </location>
</feature>
<feature type="signal peptide" evidence="1">
    <location>
        <begin position="1"/>
        <end position="26"/>
    </location>
</feature>
<sequence length="314" mass="35887">MLVKPGALWTPECSLLALIYVPCLLAQCPPYSTLLGLCLPIRPFSYATSTKKRGFRRLLVCLVTKGTNVQTVIDSIKPWKNCKSSAKITFHVVLDSNIDPFQGSLPSFVNILKVPQYFQPKLAKYKGRALEWCRQYWNLSESDWVLHLDEETQIDEYLVKACLDFIERGAEDFGMGTVHYTAHSYWKNTFLTTAETSRVAEDFGRFQLPVRLFRRPLFGCIHGSFLLINGAVENDITWNTDCLAEDFWFGLHAARRGFKFGWIHAVAREQAPVNLQDLINQRRRWYSGIISIRNWGSRLVLTFSMMGSLASASL</sequence>
<organism evidence="3 4">
    <name type="scientific">Penicillium frequentans</name>
    <dbReference type="NCBI Taxonomy" id="3151616"/>
    <lineage>
        <taxon>Eukaryota</taxon>
        <taxon>Fungi</taxon>
        <taxon>Dikarya</taxon>
        <taxon>Ascomycota</taxon>
        <taxon>Pezizomycotina</taxon>
        <taxon>Eurotiomycetes</taxon>
        <taxon>Eurotiomycetidae</taxon>
        <taxon>Eurotiales</taxon>
        <taxon>Aspergillaceae</taxon>
        <taxon>Penicillium</taxon>
    </lineage>
</organism>
<dbReference type="Proteomes" id="UP001220324">
    <property type="component" value="Unassembled WGS sequence"/>
</dbReference>
<dbReference type="SUPFAM" id="SSF53448">
    <property type="entry name" value="Nucleotide-diphospho-sugar transferases"/>
    <property type="match status" value="1"/>
</dbReference>
<proteinExistence type="predicted"/>
<accession>A0AAD6GDZ9</accession>
<dbReference type="AlphaFoldDB" id="A0AAD6GDZ9"/>
<gene>
    <name evidence="3" type="ORF">N7494_007228</name>
</gene>
<evidence type="ECO:0000256" key="1">
    <source>
        <dbReference type="SAM" id="SignalP"/>
    </source>
</evidence>
<keyword evidence="4" id="KW-1185">Reference proteome</keyword>
<dbReference type="PANTHER" id="PTHR16779">
    <property type="entry name" value="BETA-1,4-MANNOSYLTRANSFERASE EGH"/>
    <property type="match status" value="1"/>
</dbReference>
<dbReference type="Pfam" id="PF13632">
    <property type="entry name" value="Glyco_trans_2_3"/>
    <property type="match status" value="1"/>
</dbReference>